<evidence type="ECO:0000313" key="11">
    <source>
        <dbReference type="Proteomes" id="UP000236151"/>
    </source>
</evidence>
<dbReference type="EMBL" id="NIOJ01000005">
    <property type="protein sequence ID" value="PNU00950.1"/>
    <property type="molecule type" value="Genomic_DNA"/>
</dbReference>
<evidence type="ECO:0000256" key="4">
    <source>
        <dbReference type="ARBA" id="ARBA00022679"/>
    </source>
</evidence>
<dbReference type="NCBIfam" id="TIGR01498">
    <property type="entry name" value="folK"/>
    <property type="match status" value="1"/>
</dbReference>
<dbReference type="InterPro" id="IPR035907">
    <property type="entry name" value="Hppk_sf"/>
</dbReference>
<dbReference type="Gene3D" id="3.30.70.560">
    <property type="entry name" value="7,8-Dihydro-6-hydroxymethylpterin-pyrophosphokinase HPPK"/>
    <property type="match status" value="1"/>
</dbReference>
<evidence type="ECO:0000256" key="5">
    <source>
        <dbReference type="ARBA" id="ARBA00022741"/>
    </source>
</evidence>
<dbReference type="KEGG" id="cthd:CDO33_00915"/>
<dbReference type="PANTHER" id="PTHR43071">
    <property type="entry name" value="2-AMINO-4-HYDROXY-6-HYDROXYMETHYLDIHYDROPTERIDINE PYROPHOSPHOKINASE"/>
    <property type="match status" value="1"/>
</dbReference>
<comment type="pathway">
    <text evidence="2">Cofactor biosynthesis; tetrahydrofolate biosynthesis; 2-amino-4-hydroxy-6-hydroxymethyl-7,8-dihydropteridine diphosphate from 7,8-dihydroneopterin triphosphate: step 4/4.</text>
</comment>
<proteinExistence type="predicted"/>
<dbReference type="GO" id="GO:0005524">
    <property type="term" value="F:ATP binding"/>
    <property type="evidence" value="ECO:0007669"/>
    <property type="project" value="UniProtKB-KW"/>
</dbReference>
<dbReference type="UniPathway" id="UPA00077">
    <property type="reaction ID" value="UER00155"/>
</dbReference>
<name>A0A2K2FK34_9CLOT</name>
<comment type="catalytic activity">
    <reaction evidence="1">
        <text>6-hydroxymethyl-7,8-dihydropterin + ATP = (7,8-dihydropterin-6-yl)methyl diphosphate + AMP + H(+)</text>
        <dbReference type="Rhea" id="RHEA:11412"/>
        <dbReference type="ChEBI" id="CHEBI:15378"/>
        <dbReference type="ChEBI" id="CHEBI:30616"/>
        <dbReference type="ChEBI" id="CHEBI:44841"/>
        <dbReference type="ChEBI" id="CHEBI:72950"/>
        <dbReference type="ChEBI" id="CHEBI:456215"/>
        <dbReference type="EC" id="2.7.6.3"/>
    </reaction>
</comment>
<organism evidence="10 11">
    <name type="scientific">Clostridium thermosuccinogenes</name>
    <dbReference type="NCBI Taxonomy" id="84032"/>
    <lineage>
        <taxon>Bacteria</taxon>
        <taxon>Bacillati</taxon>
        <taxon>Bacillota</taxon>
        <taxon>Clostridia</taxon>
        <taxon>Eubacteriales</taxon>
        <taxon>Clostridiaceae</taxon>
        <taxon>Clostridium</taxon>
    </lineage>
</organism>
<keyword evidence="5" id="KW-0547">Nucleotide-binding</keyword>
<dbReference type="Proteomes" id="UP000236151">
    <property type="component" value="Unassembled WGS sequence"/>
</dbReference>
<accession>A0A2K2FK34</accession>
<dbReference type="RefSeq" id="WP_103080332.1">
    <property type="nucleotide sequence ID" value="NZ_CP021850.1"/>
</dbReference>
<evidence type="ECO:0000256" key="2">
    <source>
        <dbReference type="ARBA" id="ARBA00005051"/>
    </source>
</evidence>
<keyword evidence="6 10" id="KW-0418">Kinase</keyword>
<sequence length="170" mass="19146">MAHKAYIALGSNLGDREGHLTGALQYISGITGTRILSISNIYETDPVGYTEQGKFLNMVVLVGTSLSPLRLLDELQKMEQEFKRSREIRWGPRTLDADILLYDDIKLDDPRLVIPHPRMLERAFVLIPLKDVNPGFMVGEKTLEDMIQECCDKDGVKLYKKMDNGVGFCG</sequence>
<evidence type="ECO:0000313" key="10">
    <source>
        <dbReference type="EMBL" id="PNU00950.1"/>
    </source>
</evidence>
<dbReference type="CDD" id="cd00483">
    <property type="entry name" value="HPPK"/>
    <property type="match status" value="1"/>
</dbReference>
<dbReference type="GO" id="GO:0046656">
    <property type="term" value="P:folic acid biosynthetic process"/>
    <property type="evidence" value="ECO:0007669"/>
    <property type="project" value="UniProtKB-KW"/>
</dbReference>
<dbReference type="InterPro" id="IPR000550">
    <property type="entry name" value="Hppk"/>
</dbReference>
<reference evidence="10 11" key="1">
    <citation type="submission" date="2017-06" db="EMBL/GenBank/DDBJ databases">
        <title>Investigating the central metabolism of Clostridium thermosuccinogenes.</title>
        <authorList>
            <person name="Koendjbiharie J.G."/>
            <person name="van Kranenburg R."/>
        </authorList>
    </citation>
    <scope>NUCLEOTIDE SEQUENCE [LARGE SCALE GENOMIC DNA]</scope>
    <source>
        <strain evidence="10 11">DSM 5806</strain>
    </source>
</reference>
<dbReference type="GO" id="GO:0003848">
    <property type="term" value="F:2-amino-4-hydroxy-6-hydroxymethyldihydropteridine diphosphokinase activity"/>
    <property type="evidence" value="ECO:0007669"/>
    <property type="project" value="UniProtKB-EC"/>
</dbReference>
<dbReference type="PANTHER" id="PTHR43071:SF1">
    <property type="entry name" value="2-AMINO-4-HYDROXY-6-HYDROXYMETHYLDIHYDROPTERIDINE PYROPHOSPHOKINASE"/>
    <property type="match status" value="1"/>
</dbReference>
<dbReference type="EC" id="2.7.6.3" evidence="3"/>
<feature type="domain" description="7,8-dihydro-6-hydroxymethylpterin-pyrophosphokinase" evidence="9">
    <location>
        <begin position="6"/>
        <end position="134"/>
    </location>
</feature>
<evidence type="ECO:0000256" key="3">
    <source>
        <dbReference type="ARBA" id="ARBA00013253"/>
    </source>
</evidence>
<keyword evidence="7" id="KW-0067">ATP-binding</keyword>
<comment type="caution">
    <text evidence="10">The sequence shown here is derived from an EMBL/GenBank/DDBJ whole genome shotgun (WGS) entry which is preliminary data.</text>
</comment>
<dbReference type="OrthoDB" id="9808041at2"/>
<keyword evidence="4" id="KW-0808">Transferase</keyword>
<evidence type="ECO:0000256" key="1">
    <source>
        <dbReference type="ARBA" id="ARBA00000198"/>
    </source>
</evidence>
<evidence type="ECO:0000259" key="9">
    <source>
        <dbReference type="Pfam" id="PF01288"/>
    </source>
</evidence>
<dbReference type="Pfam" id="PF01288">
    <property type="entry name" value="HPPK"/>
    <property type="match status" value="1"/>
</dbReference>
<evidence type="ECO:0000256" key="7">
    <source>
        <dbReference type="ARBA" id="ARBA00022840"/>
    </source>
</evidence>
<dbReference type="AlphaFoldDB" id="A0A2K2FK34"/>
<dbReference type="GO" id="GO:0016301">
    <property type="term" value="F:kinase activity"/>
    <property type="evidence" value="ECO:0007669"/>
    <property type="project" value="UniProtKB-KW"/>
</dbReference>
<dbReference type="GO" id="GO:0046654">
    <property type="term" value="P:tetrahydrofolate biosynthetic process"/>
    <property type="evidence" value="ECO:0007669"/>
    <property type="project" value="UniProtKB-UniPathway"/>
</dbReference>
<keyword evidence="8" id="KW-0289">Folate biosynthesis</keyword>
<gene>
    <name evidence="10" type="primary">folK</name>
    <name evidence="10" type="ORF">CDQ84_03465</name>
</gene>
<dbReference type="SUPFAM" id="SSF55083">
    <property type="entry name" value="6-hydroxymethyl-7,8-dihydropterin pyrophosphokinase, HPPK"/>
    <property type="match status" value="1"/>
</dbReference>
<keyword evidence="11" id="KW-1185">Reference proteome</keyword>
<protein>
    <recommendedName>
        <fullName evidence="3">2-amino-4-hydroxy-6-hydroxymethyldihydropteridine diphosphokinase</fullName>
        <ecNumber evidence="3">2.7.6.3</ecNumber>
    </recommendedName>
</protein>
<evidence type="ECO:0000256" key="6">
    <source>
        <dbReference type="ARBA" id="ARBA00022777"/>
    </source>
</evidence>
<evidence type="ECO:0000256" key="8">
    <source>
        <dbReference type="ARBA" id="ARBA00022909"/>
    </source>
</evidence>